<dbReference type="Gene3D" id="3.10.450.350">
    <property type="match status" value="2"/>
</dbReference>
<evidence type="ECO:0000256" key="1">
    <source>
        <dbReference type="ARBA" id="ARBA00001947"/>
    </source>
</evidence>
<evidence type="ECO:0000259" key="7">
    <source>
        <dbReference type="Pfam" id="PF01551"/>
    </source>
</evidence>
<dbReference type="CDD" id="cd12797">
    <property type="entry name" value="M23_peptidase"/>
    <property type="match status" value="1"/>
</dbReference>
<keyword evidence="6" id="KW-0482">Metalloprotease</keyword>
<dbReference type="Pfam" id="PF01551">
    <property type="entry name" value="Peptidase_M23"/>
    <property type="match status" value="1"/>
</dbReference>
<dbReference type="InterPro" id="IPR016047">
    <property type="entry name" value="M23ase_b-sheet_dom"/>
</dbReference>
<proteinExistence type="predicted"/>
<feature type="domain" description="M23ase beta-sheet core" evidence="7">
    <location>
        <begin position="282"/>
        <end position="378"/>
    </location>
</feature>
<sequence length="420" mass="45235">MGVVGVSLFSMVAAFGTVNDAPLADIPRQQVVEQLALPPLTASADNGQSFLREERVQRGDTVMGLLQRLGVDDPAAVGFLKGSASTQSLFRQLSPGKNLTARTGPQGELQTLVFPLNGGKDQALVVERQGDKFSASEQPLSLETQVVMKSAEIRYSLFGASDAAGIPDSVATQLADIFGGDIDFHRDLRKGDRFAVIYESINYLGRPVRSGRILAAEFVNNGKTYRAAWFADPAGGENSSGYYTADGKNIRKAFLRSPLEFSRITSGFTSARFHPVLQKWRAHKGIDYGAPVGTRVKATGNGTVEYVGVQGGYGKVVILRHQSRYTTLYGHLSGFAPGLRRGNRINQGDVIGFVGATGLASGPHLHYEFRVSDVHQNPLAMALPSAPPLLPQQLGLFRAHTEAHLARLDLIRGFSLAQAD</sequence>
<evidence type="ECO:0000256" key="6">
    <source>
        <dbReference type="ARBA" id="ARBA00023049"/>
    </source>
</evidence>
<keyword evidence="2" id="KW-0645">Protease</keyword>
<dbReference type="SUPFAM" id="SSF51261">
    <property type="entry name" value="Duplicated hybrid motif"/>
    <property type="match status" value="1"/>
</dbReference>
<evidence type="ECO:0000313" key="8">
    <source>
        <dbReference type="EMBL" id="BAO30889.1"/>
    </source>
</evidence>
<dbReference type="InterPro" id="IPR050570">
    <property type="entry name" value="Cell_wall_metabolism_enzyme"/>
</dbReference>
<evidence type="ECO:0000256" key="3">
    <source>
        <dbReference type="ARBA" id="ARBA00022723"/>
    </source>
</evidence>
<comment type="cofactor">
    <cofactor evidence="1">
        <name>Zn(2+)</name>
        <dbReference type="ChEBI" id="CHEBI:29105"/>
    </cofactor>
</comment>
<evidence type="ECO:0000256" key="4">
    <source>
        <dbReference type="ARBA" id="ARBA00022801"/>
    </source>
</evidence>
<dbReference type="EMBL" id="AP012547">
    <property type="protein sequence ID" value="BAO30889.1"/>
    <property type="molecule type" value="Genomic_DNA"/>
</dbReference>
<dbReference type="AlphaFoldDB" id="W0SHM2"/>
<dbReference type="PANTHER" id="PTHR21666">
    <property type="entry name" value="PEPTIDASE-RELATED"/>
    <property type="match status" value="1"/>
</dbReference>
<evidence type="ECO:0000313" key="9">
    <source>
        <dbReference type="Proteomes" id="UP000031637"/>
    </source>
</evidence>
<dbReference type="Proteomes" id="UP000031637">
    <property type="component" value="Chromosome"/>
</dbReference>
<dbReference type="OrthoDB" id="9815245at2"/>
<organism evidence="8 9">
    <name type="scientific">Sulfuritalea hydrogenivorans sk43H</name>
    <dbReference type="NCBI Taxonomy" id="1223802"/>
    <lineage>
        <taxon>Bacteria</taxon>
        <taxon>Pseudomonadati</taxon>
        <taxon>Pseudomonadota</taxon>
        <taxon>Betaproteobacteria</taxon>
        <taxon>Nitrosomonadales</taxon>
        <taxon>Sterolibacteriaceae</taxon>
        <taxon>Sulfuritalea</taxon>
    </lineage>
</organism>
<dbReference type="InterPro" id="IPR011055">
    <property type="entry name" value="Dup_hybrid_motif"/>
</dbReference>
<name>W0SHM2_9PROT</name>
<dbReference type="GO" id="GO:0006508">
    <property type="term" value="P:proteolysis"/>
    <property type="evidence" value="ECO:0007669"/>
    <property type="project" value="UniProtKB-KW"/>
</dbReference>
<gene>
    <name evidence="8" type="ORF">SUTH_03116</name>
</gene>
<evidence type="ECO:0000256" key="5">
    <source>
        <dbReference type="ARBA" id="ARBA00022833"/>
    </source>
</evidence>
<keyword evidence="5" id="KW-0862">Zinc</keyword>
<keyword evidence="9" id="KW-1185">Reference proteome</keyword>
<protein>
    <submittedName>
        <fullName evidence="8">Metalloendopeptidase-like membrane protein</fullName>
    </submittedName>
</protein>
<dbReference type="GO" id="GO:0004222">
    <property type="term" value="F:metalloendopeptidase activity"/>
    <property type="evidence" value="ECO:0007669"/>
    <property type="project" value="TreeGrafter"/>
</dbReference>
<keyword evidence="3" id="KW-0479">Metal-binding</keyword>
<dbReference type="GO" id="GO:0046872">
    <property type="term" value="F:metal ion binding"/>
    <property type="evidence" value="ECO:0007669"/>
    <property type="project" value="UniProtKB-KW"/>
</dbReference>
<keyword evidence="4" id="KW-0378">Hydrolase</keyword>
<dbReference type="Gene3D" id="2.70.70.10">
    <property type="entry name" value="Glucose Permease (Domain IIA)"/>
    <property type="match status" value="1"/>
</dbReference>
<dbReference type="PANTHER" id="PTHR21666:SF288">
    <property type="entry name" value="CELL DIVISION PROTEIN YTFB"/>
    <property type="match status" value="1"/>
</dbReference>
<reference evidence="8 9" key="1">
    <citation type="journal article" date="2014" name="Syst. Appl. Microbiol.">
        <title>Complete genomes of freshwater sulfur oxidizers Sulfuricella denitrificans skB26 and Sulfuritalea hydrogenivorans sk43H: genetic insights into the sulfur oxidation pathway of betaproteobacteria.</title>
        <authorList>
            <person name="Watanabe T."/>
            <person name="Kojima H."/>
            <person name="Fukui M."/>
        </authorList>
    </citation>
    <scope>NUCLEOTIDE SEQUENCE [LARGE SCALE GENOMIC DNA]</scope>
    <source>
        <strain evidence="8">DSM22779</strain>
    </source>
</reference>
<dbReference type="STRING" id="1223802.SUTH_03116"/>
<dbReference type="RefSeq" id="WP_084207448.1">
    <property type="nucleotide sequence ID" value="NZ_AP012547.1"/>
</dbReference>
<dbReference type="KEGG" id="shd:SUTH_03116"/>
<evidence type="ECO:0000256" key="2">
    <source>
        <dbReference type="ARBA" id="ARBA00022670"/>
    </source>
</evidence>
<dbReference type="HOGENOM" id="CLU_026846_4_1_4"/>
<accession>W0SHM2</accession>